<keyword evidence="1" id="KW-0472">Membrane</keyword>
<keyword evidence="1" id="KW-1133">Transmembrane helix</keyword>
<dbReference type="OrthoDB" id="2717873at2"/>
<keyword evidence="3" id="KW-1185">Reference proteome</keyword>
<feature type="transmembrane region" description="Helical" evidence="1">
    <location>
        <begin position="58"/>
        <end position="78"/>
    </location>
</feature>
<reference evidence="2 3" key="1">
    <citation type="submission" date="2019-03" db="EMBL/GenBank/DDBJ databases">
        <title>Genomic Encyclopedia of Type Strains, Phase III (KMG-III): the genomes of soil and plant-associated and newly described type strains.</title>
        <authorList>
            <person name="Whitman W."/>
        </authorList>
    </citation>
    <scope>NUCLEOTIDE SEQUENCE [LARGE SCALE GENOMIC DNA]</scope>
    <source>
        <strain evidence="2 3">VKM Ac-2570</strain>
    </source>
</reference>
<feature type="transmembrane region" description="Helical" evidence="1">
    <location>
        <begin position="12"/>
        <end position="38"/>
    </location>
</feature>
<evidence type="ECO:0000313" key="3">
    <source>
        <dbReference type="Proteomes" id="UP000295447"/>
    </source>
</evidence>
<gene>
    <name evidence="2" type="ORF">EV650_2516</name>
</gene>
<name>A0A4R8A5W1_9ACTN</name>
<organism evidence="2 3">
    <name type="scientific">Kribbella kalugense</name>
    <dbReference type="NCBI Taxonomy" id="2512221"/>
    <lineage>
        <taxon>Bacteria</taxon>
        <taxon>Bacillati</taxon>
        <taxon>Actinomycetota</taxon>
        <taxon>Actinomycetes</taxon>
        <taxon>Propionibacteriales</taxon>
        <taxon>Kribbellaceae</taxon>
        <taxon>Kribbella</taxon>
    </lineage>
</organism>
<dbReference type="RefSeq" id="WP_134118473.1">
    <property type="nucleotide sequence ID" value="NZ_SODF01000001.1"/>
</dbReference>
<protein>
    <submittedName>
        <fullName evidence="2">Uncharacterized protein</fullName>
    </submittedName>
</protein>
<accession>A0A4R8A5W1</accession>
<dbReference type="AlphaFoldDB" id="A0A4R8A5W1"/>
<keyword evidence="1" id="KW-0812">Transmembrane</keyword>
<dbReference type="EMBL" id="SODF01000001">
    <property type="protein sequence ID" value="TDW23660.1"/>
    <property type="molecule type" value="Genomic_DNA"/>
</dbReference>
<comment type="caution">
    <text evidence="2">The sequence shown here is derived from an EMBL/GenBank/DDBJ whole genome shotgun (WGS) entry which is preliminary data.</text>
</comment>
<feature type="transmembrane region" description="Helical" evidence="1">
    <location>
        <begin position="98"/>
        <end position="119"/>
    </location>
</feature>
<feature type="transmembrane region" description="Helical" evidence="1">
    <location>
        <begin position="139"/>
        <end position="163"/>
    </location>
</feature>
<evidence type="ECO:0000313" key="2">
    <source>
        <dbReference type="EMBL" id="TDW23660.1"/>
    </source>
</evidence>
<evidence type="ECO:0000256" key="1">
    <source>
        <dbReference type="SAM" id="Phobius"/>
    </source>
</evidence>
<dbReference type="Proteomes" id="UP000295447">
    <property type="component" value="Unassembled WGS sequence"/>
</dbReference>
<proteinExistence type="predicted"/>
<sequence>MSTTERPVPRWAYRLAHVVPFLTLPSGLWRLGLVFGSSMGMLDDNGRPAYLEGAGGKVYVVCLTIFSELVALTALGLVQRWGEVAPRWIPFIGGRRVAPYAAIVPATLGALSLIAIWTYGFRDVWTDHFIPFSSTAWKALMIACYAPLYLWGPALLVLTWAYYRRRGRGFSAIAGRVGAGSGSPS</sequence>